<reference evidence="13" key="1">
    <citation type="journal article" date="2014" name="Nucleic Acids Res.">
        <title>The evolutionary dynamics of variant antigen genes in Babesia reveal a history of genomic innovation underlying host-parasite interaction.</title>
        <authorList>
            <person name="Jackson A.P."/>
            <person name="Otto T.D."/>
            <person name="Darby A."/>
            <person name="Ramaprasad A."/>
            <person name="Xia D."/>
            <person name="Echaide I.E."/>
            <person name="Farber M."/>
            <person name="Gahlot S."/>
            <person name="Gamble J."/>
            <person name="Gupta D."/>
            <person name="Gupta Y."/>
            <person name="Jackson L."/>
            <person name="Malandrin L."/>
            <person name="Malas T.B."/>
            <person name="Moussa E."/>
            <person name="Nair M."/>
            <person name="Reid A.J."/>
            <person name="Sanders M."/>
            <person name="Sharma J."/>
            <person name="Tracey A."/>
            <person name="Quail M.A."/>
            <person name="Weir W."/>
            <person name="Wastling J.M."/>
            <person name="Hall N."/>
            <person name="Willadsen P."/>
            <person name="Lingelbach K."/>
            <person name="Shiels B."/>
            <person name="Tait A."/>
            <person name="Berriman M."/>
            <person name="Allred D.R."/>
            <person name="Pain A."/>
        </authorList>
    </citation>
    <scope>NUCLEOTIDE SEQUENCE</scope>
    <source>
        <strain evidence="13">1802A</strain>
    </source>
</reference>
<dbReference type="SUPFAM" id="SSF50182">
    <property type="entry name" value="Sm-like ribonucleoproteins"/>
    <property type="match status" value="1"/>
</dbReference>
<dbReference type="AlphaFoldDB" id="A0AAD9LI28"/>
<dbReference type="Proteomes" id="UP001195914">
    <property type="component" value="Unassembled WGS sequence"/>
</dbReference>
<evidence type="ECO:0000256" key="6">
    <source>
        <dbReference type="ARBA" id="ARBA00022694"/>
    </source>
</evidence>
<dbReference type="GO" id="GO:0008033">
    <property type="term" value="P:tRNA processing"/>
    <property type="evidence" value="ECO:0007669"/>
    <property type="project" value="UniProtKB-KW"/>
</dbReference>
<dbReference type="GO" id="GO:0000932">
    <property type="term" value="C:P-body"/>
    <property type="evidence" value="ECO:0007669"/>
    <property type="project" value="TreeGrafter"/>
</dbReference>
<dbReference type="GO" id="GO:0046540">
    <property type="term" value="C:U4/U6 x U5 tri-snRNP complex"/>
    <property type="evidence" value="ECO:0007669"/>
    <property type="project" value="TreeGrafter"/>
</dbReference>
<dbReference type="Gene3D" id="2.30.30.100">
    <property type="match status" value="1"/>
</dbReference>
<evidence type="ECO:0000256" key="8">
    <source>
        <dbReference type="ARBA" id="ARBA00022884"/>
    </source>
</evidence>
<evidence type="ECO:0000313" key="14">
    <source>
        <dbReference type="Proteomes" id="UP001195914"/>
    </source>
</evidence>
<dbReference type="Pfam" id="PF01423">
    <property type="entry name" value="LSM"/>
    <property type="match status" value="1"/>
</dbReference>
<evidence type="ECO:0000256" key="10">
    <source>
        <dbReference type="ARBA" id="ARBA00023274"/>
    </source>
</evidence>
<evidence type="ECO:0000256" key="4">
    <source>
        <dbReference type="ARBA" id="ARBA00022552"/>
    </source>
</evidence>
<dbReference type="InterPro" id="IPR001163">
    <property type="entry name" value="Sm_dom_euk/arc"/>
</dbReference>
<reference evidence="13" key="2">
    <citation type="submission" date="2021-05" db="EMBL/GenBank/DDBJ databases">
        <authorList>
            <person name="Pain A."/>
        </authorList>
    </citation>
    <scope>NUCLEOTIDE SEQUENCE</scope>
    <source>
        <strain evidence="13">1802A</strain>
    </source>
</reference>
<dbReference type="InterPro" id="IPR010920">
    <property type="entry name" value="LSM_dom_sf"/>
</dbReference>
<evidence type="ECO:0000256" key="2">
    <source>
        <dbReference type="ARBA" id="ARBA00007927"/>
    </source>
</evidence>
<keyword evidence="8 11" id="KW-0694">RNA-binding</keyword>
<comment type="caution">
    <text evidence="13">The sequence shown here is derived from an EMBL/GenBank/DDBJ whole genome shotgun (WGS) entry which is preliminary data.</text>
</comment>
<keyword evidence="6" id="KW-0819">tRNA processing</keyword>
<evidence type="ECO:0000259" key="12">
    <source>
        <dbReference type="Pfam" id="PF01423"/>
    </source>
</evidence>
<evidence type="ECO:0000256" key="5">
    <source>
        <dbReference type="ARBA" id="ARBA00022664"/>
    </source>
</evidence>
<dbReference type="GO" id="GO:0005730">
    <property type="term" value="C:nucleolus"/>
    <property type="evidence" value="ECO:0007669"/>
    <property type="project" value="TreeGrafter"/>
</dbReference>
<dbReference type="GO" id="GO:0003723">
    <property type="term" value="F:RNA binding"/>
    <property type="evidence" value="ECO:0007669"/>
    <property type="project" value="UniProtKB-UniRule"/>
</dbReference>
<keyword evidence="4" id="KW-0698">rRNA processing</keyword>
<gene>
    <name evidence="13" type="ORF">X943_002678</name>
</gene>
<name>A0AAD9LI28_BABDI</name>
<proteinExistence type="inferred from homology"/>
<comment type="similarity">
    <text evidence="2 11">Belongs to the snRNP Sm proteins family. SmF/LSm6 subfamily.</text>
</comment>
<feature type="domain" description="Sm" evidence="12">
    <location>
        <begin position="44"/>
        <end position="86"/>
    </location>
</feature>
<keyword evidence="7 11" id="KW-0747">Spliceosome</keyword>
<sequence>METYSPSSYIANITRKPVVVKLNNGTNFRGMSALWIRHNFILHNHYITGILSSLDDRMNLAMENTKEYVEGVFVKNYGDAFIRGNNGNRTHNTYFTNMQYFI</sequence>
<dbReference type="GO" id="GO:0000398">
    <property type="term" value="P:mRNA splicing, via spliceosome"/>
    <property type="evidence" value="ECO:0007669"/>
    <property type="project" value="InterPro"/>
</dbReference>
<dbReference type="PANTHER" id="PTHR11021">
    <property type="entry name" value="SMALL NUCLEAR RIBONUCLEOPROTEIN F SNRNP-F"/>
    <property type="match status" value="1"/>
</dbReference>
<dbReference type="PANTHER" id="PTHR11021:SF1">
    <property type="entry name" value="U6 SNRNA-ASSOCIATED SM-LIKE PROTEIN LSM6"/>
    <property type="match status" value="1"/>
</dbReference>
<keyword evidence="5 11" id="KW-0507">mRNA processing</keyword>
<dbReference type="GO" id="GO:0005681">
    <property type="term" value="C:spliceosomal complex"/>
    <property type="evidence" value="ECO:0007669"/>
    <property type="project" value="UniProtKB-KW"/>
</dbReference>
<dbReference type="GO" id="GO:0030490">
    <property type="term" value="P:maturation of SSU-rRNA"/>
    <property type="evidence" value="ECO:0007669"/>
    <property type="project" value="TreeGrafter"/>
</dbReference>
<evidence type="ECO:0000256" key="11">
    <source>
        <dbReference type="PIRNR" id="PIRNR006609"/>
    </source>
</evidence>
<keyword evidence="10 11" id="KW-0687">Ribonucleoprotein</keyword>
<dbReference type="InterPro" id="IPR016487">
    <property type="entry name" value="Lsm6/sSmF"/>
</dbReference>
<keyword evidence="11" id="KW-0539">Nucleus</keyword>
<keyword evidence="3" id="KW-0963">Cytoplasm</keyword>
<accession>A0AAD9LI28</accession>
<keyword evidence="14" id="KW-1185">Reference proteome</keyword>
<organism evidence="13 14">
    <name type="scientific">Babesia divergens</name>
    <dbReference type="NCBI Taxonomy" id="32595"/>
    <lineage>
        <taxon>Eukaryota</taxon>
        <taxon>Sar</taxon>
        <taxon>Alveolata</taxon>
        <taxon>Apicomplexa</taxon>
        <taxon>Aconoidasida</taxon>
        <taxon>Piroplasmida</taxon>
        <taxon>Babesiidae</taxon>
        <taxon>Babesia</taxon>
    </lineage>
</organism>
<evidence type="ECO:0000256" key="7">
    <source>
        <dbReference type="ARBA" id="ARBA00022728"/>
    </source>
</evidence>
<evidence type="ECO:0000256" key="9">
    <source>
        <dbReference type="ARBA" id="ARBA00023187"/>
    </source>
</evidence>
<keyword evidence="9 11" id="KW-0508">mRNA splicing</keyword>
<evidence type="ECO:0000256" key="3">
    <source>
        <dbReference type="ARBA" id="ARBA00022490"/>
    </source>
</evidence>
<dbReference type="GO" id="GO:0005688">
    <property type="term" value="C:U6 snRNP"/>
    <property type="evidence" value="ECO:0007669"/>
    <property type="project" value="TreeGrafter"/>
</dbReference>
<comment type="subcellular location">
    <subcellularLocation>
        <location evidence="1">Cytoplasm</location>
    </subcellularLocation>
    <subcellularLocation>
        <location evidence="11">Nucleus</location>
    </subcellularLocation>
</comment>
<dbReference type="GO" id="GO:0005732">
    <property type="term" value="C:sno(s)RNA-containing ribonucleoprotein complex"/>
    <property type="evidence" value="ECO:0007669"/>
    <property type="project" value="TreeGrafter"/>
</dbReference>
<protein>
    <submittedName>
        <fullName evidence="13">Small nuclear ribonucleoprotein F</fullName>
    </submittedName>
</protein>
<dbReference type="EMBL" id="JAHBMH010000044">
    <property type="protein sequence ID" value="KAK1936307.1"/>
    <property type="molecule type" value="Genomic_DNA"/>
</dbReference>
<evidence type="ECO:0000313" key="13">
    <source>
        <dbReference type="EMBL" id="KAK1936307.1"/>
    </source>
</evidence>
<evidence type="ECO:0000256" key="1">
    <source>
        <dbReference type="ARBA" id="ARBA00004496"/>
    </source>
</evidence>